<accession>A0A645IZ74</accession>
<evidence type="ECO:0000313" key="2">
    <source>
        <dbReference type="EMBL" id="MPN56631.1"/>
    </source>
</evidence>
<comment type="caution">
    <text evidence="2">The sequence shown here is derived from an EMBL/GenBank/DDBJ whole genome shotgun (WGS) entry which is preliminary data.</text>
</comment>
<reference evidence="2" key="1">
    <citation type="submission" date="2019-08" db="EMBL/GenBank/DDBJ databases">
        <authorList>
            <person name="Kucharzyk K."/>
            <person name="Murdoch R.W."/>
            <person name="Higgins S."/>
            <person name="Loffler F."/>
        </authorList>
    </citation>
    <scope>NUCLEOTIDE SEQUENCE</scope>
</reference>
<organism evidence="2">
    <name type="scientific">bioreactor metagenome</name>
    <dbReference type="NCBI Taxonomy" id="1076179"/>
    <lineage>
        <taxon>unclassified sequences</taxon>
        <taxon>metagenomes</taxon>
        <taxon>ecological metagenomes</taxon>
    </lineage>
</organism>
<dbReference type="AlphaFoldDB" id="A0A645IZ74"/>
<feature type="compositionally biased region" description="Polar residues" evidence="1">
    <location>
        <begin position="9"/>
        <end position="18"/>
    </location>
</feature>
<protein>
    <submittedName>
        <fullName evidence="2">Uncharacterized protein</fullName>
    </submittedName>
</protein>
<feature type="region of interest" description="Disordered" evidence="1">
    <location>
        <begin position="63"/>
        <end position="104"/>
    </location>
</feature>
<feature type="compositionally biased region" description="Low complexity" evidence="1">
    <location>
        <begin position="63"/>
        <end position="80"/>
    </location>
</feature>
<evidence type="ECO:0000256" key="1">
    <source>
        <dbReference type="SAM" id="MobiDB-lite"/>
    </source>
</evidence>
<feature type="compositionally biased region" description="Polar residues" evidence="1">
    <location>
        <begin position="86"/>
        <end position="103"/>
    </location>
</feature>
<sequence>MVPKLPGSPSLSSAKINESGTGIATGGGSGRRTSARMPWLLTVDAGCWRRFSSTVTSRLRTAGGNASLSAAPGAAAASSSRFTAGERNNSSQQRRPSHTQNSLFLRPCRALSSANNRSWRRVRFVSMTSRRSSKWLDYLPSAGAASS</sequence>
<feature type="region of interest" description="Disordered" evidence="1">
    <location>
        <begin position="1"/>
        <end position="34"/>
    </location>
</feature>
<proteinExistence type="predicted"/>
<name>A0A645IZ74_9ZZZZ</name>
<gene>
    <name evidence="2" type="ORF">SDC9_204321</name>
</gene>
<dbReference type="EMBL" id="VSSQ01127191">
    <property type="protein sequence ID" value="MPN56631.1"/>
    <property type="molecule type" value="Genomic_DNA"/>
</dbReference>